<dbReference type="EMBL" id="CM046395">
    <property type="protein sequence ID" value="KAI8543011.1"/>
    <property type="molecule type" value="Genomic_DNA"/>
</dbReference>
<evidence type="ECO:0000313" key="1">
    <source>
        <dbReference type="EMBL" id="KAI8543011.1"/>
    </source>
</evidence>
<dbReference type="Proteomes" id="UP001062846">
    <property type="component" value="Chromosome 8"/>
</dbReference>
<gene>
    <name evidence="1" type="ORF">RHMOL_Rhmol08G0185600</name>
</gene>
<proteinExistence type="predicted"/>
<name>A0ACC0MPP6_RHOML</name>
<comment type="caution">
    <text evidence="1">The sequence shown here is derived from an EMBL/GenBank/DDBJ whole genome shotgun (WGS) entry which is preliminary data.</text>
</comment>
<accession>A0ACC0MPP6</accession>
<reference evidence="1" key="1">
    <citation type="submission" date="2022-02" db="EMBL/GenBank/DDBJ databases">
        <title>Plant Genome Project.</title>
        <authorList>
            <person name="Zhang R.-G."/>
        </authorList>
    </citation>
    <scope>NUCLEOTIDE SEQUENCE</scope>
    <source>
        <strain evidence="1">AT1</strain>
    </source>
</reference>
<sequence>MIRSASWNIRGLNGLLKQNQQDKFGVVAWNASCFNVTPVLCRIDFVSVSVAWCCFLCVRGNMYVGAAMLLNISYAGRAVQCFLNQSTKIMLVELF</sequence>
<organism evidence="1 2">
    <name type="scientific">Rhododendron molle</name>
    <name type="common">Chinese azalea</name>
    <name type="synonym">Azalea mollis</name>
    <dbReference type="NCBI Taxonomy" id="49168"/>
    <lineage>
        <taxon>Eukaryota</taxon>
        <taxon>Viridiplantae</taxon>
        <taxon>Streptophyta</taxon>
        <taxon>Embryophyta</taxon>
        <taxon>Tracheophyta</taxon>
        <taxon>Spermatophyta</taxon>
        <taxon>Magnoliopsida</taxon>
        <taxon>eudicotyledons</taxon>
        <taxon>Gunneridae</taxon>
        <taxon>Pentapetalae</taxon>
        <taxon>asterids</taxon>
        <taxon>Ericales</taxon>
        <taxon>Ericaceae</taxon>
        <taxon>Ericoideae</taxon>
        <taxon>Rhodoreae</taxon>
        <taxon>Rhododendron</taxon>
    </lineage>
</organism>
<protein>
    <submittedName>
        <fullName evidence="1">Uncharacterized protein</fullName>
    </submittedName>
</protein>
<keyword evidence="2" id="KW-1185">Reference proteome</keyword>
<evidence type="ECO:0000313" key="2">
    <source>
        <dbReference type="Proteomes" id="UP001062846"/>
    </source>
</evidence>